<dbReference type="AlphaFoldDB" id="A0A365YJ73"/>
<dbReference type="Proteomes" id="UP000252167">
    <property type="component" value="Unassembled WGS sequence"/>
</dbReference>
<feature type="compositionally biased region" description="Basic and acidic residues" evidence="1">
    <location>
        <begin position="149"/>
        <end position="167"/>
    </location>
</feature>
<evidence type="ECO:0000313" key="4">
    <source>
        <dbReference type="Proteomes" id="UP000252167"/>
    </source>
</evidence>
<proteinExistence type="predicted"/>
<accession>A0A365YJ73</accession>
<organism evidence="3 4">
    <name type="scientific">Glutamicibacter soli</name>
    <dbReference type="NCBI Taxonomy" id="453836"/>
    <lineage>
        <taxon>Bacteria</taxon>
        <taxon>Bacillati</taxon>
        <taxon>Actinomycetota</taxon>
        <taxon>Actinomycetes</taxon>
        <taxon>Micrococcales</taxon>
        <taxon>Micrococcaceae</taxon>
        <taxon>Glutamicibacter</taxon>
    </lineage>
</organism>
<name>A0A365YJ73_9MICC</name>
<keyword evidence="2" id="KW-1133">Transmembrane helix</keyword>
<protein>
    <submittedName>
        <fullName evidence="3">Phage holin family protein</fullName>
    </submittedName>
</protein>
<feature type="region of interest" description="Disordered" evidence="1">
    <location>
        <begin position="147"/>
        <end position="176"/>
    </location>
</feature>
<evidence type="ECO:0000256" key="1">
    <source>
        <dbReference type="SAM" id="MobiDB-lite"/>
    </source>
</evidence>
<feature type="transmembrane region" description="Helical" evidence="2">
    <location>
        <begin position="89"/>
        <end position="111"/>
    </location>
</feature>
<dbReference type="InterPro" id="IPR009937">
    <property type="entry name" value="Phage_holin_3_6"/>
</dbReference>
<keyword evidence="2" id="KW-0472">Membrane</keyword>
<keyword evidence="4" id="KW-1185">Reference proteome</keyword>
<reference evidence="3 4" key="1">
    <citation type="submission" date="2018-01" db="EMBL/GenBank/DDBJ databases">
        <title>Glutamicibacter soli strain NHPC-3 Whole genome sequence and assembly.</title>
        <authorList>
            <person name="Choudhury P."/>
            <person name="Gupta D."/>
            <person name="Sengupta K."/>
            <person name="Jawed A."/>
            <person name="Sultana N."/>
            <person name="Saha P."/>
        </authorList>
    </citation>
    <scope>NUCLEOTIDE SEQUENCE [LARGE SCALE GENOMIC DNA]</scope>
    <source>
        <strain evidence="3 4">NHPC-3</strain>
    </source>
</reference>
<dbReference type="EMBL" id="POAF01000002">
    <property type="protein sequence ID" value="RBM02722.1"/>
    <property type="molecule type" value="Genomic_DNA"/>
</dbReference>
<evidence type="ECO:0000256" key="2">
    <source>
        <dbReference type="SAM" id="Phobius"/>
    </source>
</evidence>
<evidence type="ECO:0000313" key="3">
    <source>
        <dbReference type="EMBL" id="RBM02722.1"/>
    </source>
</evidence>
<dbReference type="RefSeq" id="WP_052772603.1">
    <property type="nucleotide sequence ID" value="NZ_CM125969.1"/>
</dbReference>
<keyword evidence="2" id="KW-0812">Transmembrane</keyword>
<sequence length="280" mass="29837">MSEAESTQTDESLKSSVKSAKAQVEGLKELVPQQISDELKLATTLLKSKGISLGMAGAMAGAALVLVLLFGIAAVVTLINVLAIWLPGWAAALILAGFFLILAAILGLVGYRKIKKAMPLKPEAAIRGIRHDIGVLKDGSNFDVSTLDEPLKKKSEDAEGKDSKPSEPKPPAPSADELILRTKRRRRQIQALRDNLGESIQVPLAKVDKVRHFAESTGERVSNAAAKARSFVRPSSTAGEDLSESDRAAAERMEKAKPLVVAAGSATALAVVIRKLFKRS</sequence>
<gene>
    <name evidence="3" type="ORF">C1H84_04640</name>
</gene>
<comment type="caution">
    <text evidence="3">The sequence shown here is derived from an EMBL/GenBank/DDBJ whole genome shotgun (WGS) entry which is preliminary data.</text>
</comment>
<dbReference type="Pfam" id="PF07332">
    <property type="entry name" value="Phage_holin_3_6"/>
    <property type="match status" value="1"/>
</dbReference>
<feature type="transmembrane region" description="Helical" evidence="2">
    <location>
        <begin position="56"/>
        <end position="83"/>
    </location>
</feature>